<dbReference type="PATRIC" id="fig|454.4.peg.2756"/>
<dbReference type="STRING" id="454.Lisr_2519"/>
<organism evidence="1 2">
    <name type="scientific">Legionella israelensis</name>
    <dbReference type="NCBI Taxonomy" id="454"/>
    <lineage>
        <taxon>Bacteria</taxon>
        <taxon>Pseudomonadati</taxon>
        <taxon>Pseudomonadota</taxon>
        <taxon>Gammaproteobacteria</taxon>
        <taxon>Legionellales</taxon>
        <taxon>Legionellaceae</taxon>
        <taxon>Legionella</taxon>
    </lineage>
</organism>
<dbReference type="EMBL" id="LNYH01000149">
    <property type="protein sequence ID" value="KTD14291.1"/>
    <property type="molecule type" value="Genomic_DNA"/>
</dbReference>
<proteinExistence type="predicted"/>
<reference evidence="1 2" key="1">
    <citation type="submission" date="2015-11" db="EMBL/GenBank/DDBJ databases">
        <title>Genomic analysis of 38 Legionella species identifies large and diverse effector repertoires.</title>
        <authorList>
            <person name="Burstein D."/>
            <person name="Amaro F."/>
            <person name="Zusman T."/>
            <person name="Lifshitz Z."/>
            <person name="Cohen O."/>
            <person name="Gilbert J.A."/>
            <person name="Pupko T."/>
            <person name="Shuman H.A."/>
            <person name="Segal G."/>
        </authorList>
    </citation>
    <scope>NUCLEOTIDE SEQUENCE [LARGE SCALE GENOMIC DNA]</scope>
    <source>
        <strain evidence="1 2">Bercovier 4</strain>
    </source>
</reference>
<comment type="caution">
    <text evidence="1">The sequence shown here is derived from an EMBL/GenBank/DDBJ whole genome shotgun (WGS) entry which is preliminary data.</text>
</comment>
<name>A0A0W0V2C5_9GAMM</name>
<evidence type="ECO:0000313" key="2">
    <source>
        <dbReference type="Proteomes" id="UP000054761"/>
    </source>
</evidence>
<dbReference type="Proteomes" id="UP000054761">
    <property type="component" value="Unassembled WGS sequence"/>
</dbReference>
<sequence>MCKTRKKLTLSSGDQFFFCGCPDTRFSPVESNKIISIEITPKALQLLQAEGGVKDYVVISRNPYECYEIYHASESPINEETPLLAQKMHAIKSCTSSPGVKKSIFQPAEPFQKPSAAKEDEVLKY</sequence>
<dbReference type="RefSeq" id="WP_058502802.1">
    <property type="nucleotide sequence ID" value="NZ_CAAAJA010000011.1"/>
</dbReference>
<dbReference type="AlphaFoldDB" id="A0A0W0V2C5"/>
<evidence type="ECO:0000313" key="1">
    <source>
        <dbReference type="EMBL" id="KTD14291.1"/>
    </source>
</evidence>
<protein>
    <submittedName>
        <fullName evidence="1">Uncharacterized protein</fullName>
    </submittedName>
</protein>
<gene>
    <name evidence="1" type="ORF">Lisr_2519</name>
</gene>
<keyword evidence="2" id="KW-1185">Reference proteome</keyword>
<accession>A0A0W0V2C5</accession>